<dbReference type="Proteomes" id="UP000233556">
    <property type="component" value="Unassembled WGS sequence"/>
</dbReference>
<proteinExistence type="predicted"/>
<sequence>MGDFSFPDINWEYHTVDTNRSREFLKLVKDNFLRWVLRLLTRKSALLDLLFVKTESLTGKVVIAGCLGYSDYKVVEFHIAGERRKTTSKTLTLDMGKADFSLLKVLMNKVPWQSAFEVIWIHEWSLFKSNLLRVKEQPIPKCQNSHKQHKVIHLVDQEKPADAVVLDFSKAFDIVSHSILPDKLSSTKLDKYIICWVSNWLMGWAKRILVKCRKENAWEDMEQILLAAMLRHMEDSEVIPDSQHGFTKDKFCLTNLVAFYD</sequence>
<evidence type="ECO:0000313" key="1">
    <source>
        <dbReference type="EMBL" id="PKU42946.1"/>
    </source>
</evidence>
<gene>
    <name evidence="1" type="ORF">llap_6766</name>
</gene>
<keyword evidence="2" id="KW-1185">Reference proteome</keyword>
<keyword evidence="1" id="KW-0548">Nucleotidyltransferase</keyword>
<dbReference type="GO" id="GO:0061343">
    <property type="term" value="P:cell adhesion involved in heart morphogenesis"/>
    <property type="evidence" value="ECO:0007669"/>
    <property type="project" value="TreeGrafter"/>
</dbReference>
<accession>A0A2I0UA55</accession>
<dbReference type="EMBL" id="KZ505947">
    <property type="protein sequence ID" value="PKU42946.1"/>
    <property type="molecule type" value="Genomic_DNA"/>
</dbReference>
<protein>
    <submittedName>
        <fullName evidence="1">Rna-directed dna polymerase from mobile element jockey-like</fullName>
    </submittedName>
</protein>
<reference evidence="2" key="2">
    <citation type="submission" date="2017-12" db="EMBL/GenBank/DDBJ databases">
        <title>Genome sequence of the Bar-tailed Godwit (Limosa lapponica baueri).</title>
        <authorList>
            <person name="Lima N.C.B."/>
            <person name="Parody-Merino A.M."/>
            <person name="Battley P.F."/>
            <person name="Fidler A.E."/>
            <person name="Prosdocimi F."/>
        </authorList>
    </citation>
    <scope>NUCLEOTIDE SEQUENCE [LARGE SCALE GENOMIC DNA]</scope>
</reference>
<dbReference type="OrthoDB" id="6152956at2759"/>
<dbReference type="PANTHER" id="PTHR33395">
    <property type="entry name" value="TRANSCRIPTASE, PUTATIVE-RELATED-RELATED"/>
    <property type="match status" value="1"/>
</dbReference>
<name>A0A2I0UA55_LIMLA</name>
<evidence type="ECO:0000313" key="2">
    <source>
        <dbReference type="Proteomes" id="UP000233556"/>
    </source>
</evidence>
<dbReference type="GO" id="GO:0007508">
    <property type="term" value="P:larval heart development"/>
    <property type="evidence" value="ECO:0007669"/>
    <property type="project" value="TreeGrafter"/>
</dbReference>
<dbReference type="AlphaFoldDB" id="A0A2I0UA55"/>
<keyword evidence="1" id="KW-0808">Transferase</keyword>
<reference evidence="2" key="1">
    <citation type="submission" date="2017-11" db="EMBL/GenBank/DDBJ databases">
        <authorList>
            <person name="Lima N.C."/>
            <person name="Parody-Merino A.M."/>
            <person name="Battley P.F."/>
            <person name="Fidler A.E."/>
            <person name="Prosdocimi F."/>
        </authorList>
    </citation>
    <scope>NUCLEOTIDE SEQUENCE [LARGE SCALE GENOMIC DNA]</scope>
</reference>
<dbReference type="GO" id="GO:0031012">
    <property type="term" value="C:extracellular matrix"/>
    <property type="evidence" value="ECO:0007669"/>
    <property type="project" value="TreeGrafter"/>
</dbReference>
<dbReference type="PANTHER" id="PTHR33395:SF22">
    <property type="entry name" value="REVERSE TRANSCRIPTASE DOMAIN-CONTAINING PROTEIN"/>
    <property type="match status" value="1"/>
</dbReference>
<dbReference type="GO" id="GO:0003964">
    <property type="term" value="F:RNA-directed DNA polymerase activity"/>
    <property type="evidence" value="ECO:0007669"/>
    <property type="project" value="UniProtKB-KW"/>
</dbReference>
<organism evidence="1 2">
    <name type="scientific">Limosa lapponica baueri</name>
    <dbReference type="NCBI Taxonomy" id="1758121"/>
    <lineage>
        <taxon>Eukaryota</taxon>
        <taxon>Metazoa</taxon>
        <taxon>Chordata</taxon>
        <taxon>Craniata</taxon>
        <taxon>Vertebrata</taxon>
        <taxon>Euteleostomi</taxon>
        <taxon>Archelosauria</taxon>
        <taxon>Archosauria</taxon>
        <taxon>Dinosauria</taxon>
        <taxon>Saurischia</taxon>
        <taxon>Theropoda</taxon>
        <taxon>Coelurosauria</taxon>
        <taxon>Aves</taxon>
        <taxon>Neognathae</taxon>
        <taxon>Neoaves</taxon>
        <taxon>Charadriiformes</taxon>
        <taxon>Scolopacidae</taxon>
        <taxon>Limosa</taxon>
    </lineage>
</organism>
<keyword evidence="1" id="KW-0695">RNA-directed DNA polymerase</keyword>